<dbReference type="GO" id="GO:0051016">
    <property type="term" value="P:barbed-end actin filament capping"/>
    <property type="evidence" value="ECO:0007669"/>
    <property type="project" value="UniProtKB-UniRule"/>
</dbReference>
<dbReference type="InterPro" id="IPR037282">
    <property type="entry name" value="CapZ_alpha/beta"/>
</dbReference>
<accession>A0A1D6F485</accession>
<comment type="function">
    <text evidence="2">F-actin-capping proteins bind in a Ca(2+)-independent manner to the fast growing ends of actin filaments (barbed end) thereby blocking the exchange of subunits at these ends. Unlike other capping proteins (such as gelsolin and severin), these proteins do not sever actin filaments.</text>
</comment>
<evidence type="ECO:0000256" key="2">
    <source>
        <dbReference type="RuleBase" id="RU365077"/>
    </source>
</evidence>
<dbReference type="Gene3D" id="3.30.1140.60">
    <property type="entry name" value="F-actin capping protein, alpha subunit"/>
    <property type="match status" value="1"/>
</dbReference>
<dbReference type="EMBL" id="CM007648">
    <property type="protein sequence ID" value="ONM26140.1"/>
    <property type="molecule type" value="Genomic_DNA"/>
</dbReference>
<name>A0A1D6F485_MAIZE</name>
<protein>
    <recommendedName>
        <fullName evidence="2">F-actin-capping protein subunit alpha</fullName>
    </recommendedName>
</protein>
<dbReference type="GO" id="GO:0003779">
    <property type="term" value="F:actin binding"/>
    <property type="evidence" value="ECO:0007669"/>
    <property type="project" value="UniProtKB-KW"/>
</dbReference>
<keyword evidence="1 2" id="KW-0117">Actin capping</keyword>
<organism evidence="3">
    <name type="scientific">Zea mays</name>
    <name type="common">Maize</name>
    <dbReference type="NCBI Taxonomy" id="4577"/>
    <lineage>
        <taxon>Eukaryota</taxon>
        <taxon>Viridiplantae</taxon>
        <taxon>Streptophyta</taxon>
        <taxon>Embryophyta</taxon>
        <taxon>Tracheophyta</taxon>
        <taxon>Spermatophyta</taxon>
        <taxon>Magnoliopsida</taxon>
        <taxon>Liliopsida</taxon>
        <taxon>Poales</taxon>
        <taxon>Poaceae</taxon>
        <taxon>PACMAD clade</taxon>
        <taxon>Panicoideae</taxon>
        <taxon>Andropogonodae</taxon>
        <taxon>Andropogoneae</taxon>
        <taxon>Tripsacinae</taxon>
        <taxon>Zea</taxon>
    </lineage>
</organism>
<reference evidence="3" key="1">
    <citation type="submission" date="2015-12" db="EMBL/GenBank/DDBJ databases">
        <title>Update maize B73 reference genome by single molecule sequencing technologies.</title>
        <authorList>
            <consortium name="Maize Genome Sequencing Project"/>
            <person name="Ware D."/>
        </authorList>
    </citation>
    <scope>NUCLEOTIDE SEQUENCE [LARGE SCALE GENOMIC DNA]</scope>
    <source>
        <tissue evidence="3">Seedling</tissue>
    </source>
</reference>
<dbReference type="AlphaFoldDB" id="A0A1D6F485"/>
<evidence type="ECO:0000256" key="1">
    <source>
        <dbReference type="ARBA" id="ARBA00022467"/>
    </source>
</evidence>
<sequence>MSDEGGTGEPLSDSQKREIAVCVDVRALLGDDAVYEAAAAEAFPEYNKARLVSLELPDRSGDIIITAYGEIDKNNYLDPRTAQVASIDHMKQICDANCASDVLFC</sequence>
<dbReference type="ExpressionAtlas" id="A0A1D6F485">
    <property type="expression patterns" value="baseline and differential"/>
</dbReference>
<gene>
    <name evidence="3" type="ORF">ZEAMMB73_Zm00001d007146</name>
</gene>
<dbReference type="PANTHER" id="PTHR10653">
    <property type="entry name" value="F-ACTIN-CAPPING PROTEIN SUBUNIT ALPHA"/>
    <property type="match status" value="1"/>
</dbReference>
<proteinExistence type="inferred from homology"/>
<comment type="similarity">
    <text evidence="2">Belongs to the F-actin-capping protein alpha subunit family.</text>
</comment>
<dbReference type="PANTHER" id="PTHR10653:SF0">
    <property type="entry name" value="F-ACTIN-CAPPING PROTEIN SUBUNIT ALPHA"/>
    <property type="match status" value="1"/>
</dbReference>
<dbReference type="InterPro" id="IPR042489">
    <property type="entry name" value="CapZ_alpha_1"/>
</dbReference>
<dbReference type="Pfam" id="PF01267">
    <property type="entry name" value="F-actin_cap_A"/>
    <property type="match status" value="1"/>
</dbReference>
<dbReference type="InterPro" id="IPR002189">
    <property type="entry name" value="CapZ_alpha"/>
</dbReference>
<dbReference type="GO" id="GO:0008290">
    <property type="term" value="C:F-actin capping protein complex"/>
    <property type="evidence" value="ECO:0007669"/>
    <property type="project" value="UniProtKB-UniRule"/>
</dbReference>
<keyword evidence="2" id="KW-0009">Actin-binding</keyword>
<comment type="subunit">
    <text evidence="2">Heterodimer of an alpha and a beta subunit.</text>
</comment>
<evidence type="ECO:0000313" key="3">
    <source>
        <dbReference type="EMBL" id="ONM26140.1"/>
    </source>
</evidence>
<dbReference type="SUPFAM" id="SSF90096">
    <property type="entry name" value="Subunits of heterodimeric actin filament capping protein Capz"/>
    <property type="match status" value="1"/>
</dbReference>